<sequence>MKGPIPYTCDGFFLGRSVLSGPVTASALDDLVVRLSLEASVKKLTSTEESRCSVRVSCDGVSLYNQRKDEGFESDVESTSSEGGGSPKPGAVTEDTSSANSSGTESDLDLRPRADQPLDVSSSDSTDVSLPSTSSTGTSNRSLDVSWALGSVLFCHVASRHPSSVAWVTRTHGSADLEVVVVETKHSDTAQALYNAFDAHTRTDRLYRPLKKRDSANGSGGVSINNVIVPPVSAASSKKSSGHASSSSPSPIPPSWNLIQHTDPSGVTHIEIECAQSLVNAANNGPVPSLPIVPLAFNDAPRSKEPATTAVVAAPANRAVTSLSATPLPKESPPRRLQEEREENTSEILSISTPDPPEQYGSLNRRLLKSEKFGWSEELRLVGGTSVRRRNFGWSEELRLVGGTSVGRRNVGWSEELRLVGGTSVGRRNVGWSEELRLVGGTSVGRRNFGWSEERRLVGGTSVGRRKFGWSEELRLVGGTSVCGRKFGCSAYKERPVHFIQARDEQKNRTMNEMRASVAVVGEPCPLLCTPQPNHRSDQRNDIARTSATTIARTSATESPTTTVRFHHGCHLMTIQFADQLLKLVGTTMDMPKFYFEDRGKGSQSIDNENLPYSCLTRKGSKRRIFDEWIEDFPSISDVVPFRTKGSKDLGSADASSSNLEDRPQPQASSPPTATKVLLRLTDGQYLIPTKTGIEPHRTAYPKESHVVRGRYVRCSVSPYEFFPQCVFHGSTVTSEYFPSQQGPLDFPAAPAEPPHRDRKWLMDEQLLSSPPQRGIVGNRRRSRSKSPVRTRQGIKVANYVLPIQQKFREFSDTMKKFKEDVRSSMLSLGAGDQDIGGTDSTIMANGSNGVSDDTTDRLRALRITTTTTTELDFSVRSCVRRSERKKSNRGPSVEEASIASSKTPSSKRSVTFGDYAVVQLFDDDGVRRS</sequence>
<organism evidence="2">
    <name type="scientific">Cyprideis torosa</name>
    <dbReference type="NCBI Taxonomy" id="163714"/>
    <lineage>
        <taxon>Eukaryota</taxon>
        <taxon>Metazoa</taxon>
        <taxon>Ecdysozoa</taxon>
        <taxon>Arthropoda</taxon>
        <taxon>Crustacea</taxon>
        <taxon>Oligostraca</taxon>
        <taxon>Ostracoda</taxon>
        <taxon>Podocopa</taxon>
        <taxon>Podocopida</taxon>
        <taxon>Cytherocopina</taxon>
        <taxon>Cytheroidea</taxon>
        <taxon>Cytherideidae</taxon>
        <taxon>Cyprideis</taxon>
    </lineage>
</organism>
<feature type="compositionally biased region" description="Low complexity" evidence="1">
    <location>
        <begin position="234"/>
        <end position="249"/>
    </location>
</feature>
<feature type="compositionally biased region" description="Low complexity" evidence="1">
    <location>
        <begin position="117"/>
        <end position="136"/>
    </location>
</feature>
<dbReference type="EMBL" id="OB660290">
    <property type="protein sequence ID" value="CAD7224009.1"/>
    <property type="molecule type" value="Genomic_DNA"/>
</dbReference>
<protein>
    <submittedName>
        <fullName evidence="2">Uncharacterized protein</fullName>
    </submittedName>
</protein>
<feature type="region of interest" description="Disordered" evidence="1">
    <location>
        <begin position="322"/>
        <end position="361"/>
    </location>
</feature>
<feature type="region of interest" description="Disordered" evidence="1">
    <location>
        <begin position="69"/>
        <end position="141"/>
    </location>
</feature>
<accession>A0A7R8W7I7</accession>
<name>A0A7R8W7I7_9CRUS</name>
<feature type="compositionally biased region" description="Basic residues" evidence="1">
    <location>
        <begin position="779"/>
        <end position="789"/>
    </location>
</feature>
<evidence type="ECO:0000313" key="2">
    <source>
        <dbReference type="EMBL" id="CAD7224009.1"/>
    </source>
</evidence>
<feature type="region of interest" description="Disordered" evidence="1">
    <location>
        <begin position="881"/>
        <end position="909"/>
    </location>
</feature>
<dbReference type="OrthoDB" id="8195288at2759"/>
<reference evidence="2" key="1">
    <citation type="submission" date="2020-11" db="EMBL/GenBank/DDBJ databases">
        <authorList>
            <person name="Tran Van P."/>
        </authorList>
    </citation>
    <scope>NUCLEOTIDE SEQUENCE</scope>
</reference>
<feature type="region of interest" description="Disordered" evidence="1">
    <location>
        <begin position="770"/>
        <end position="791"/>
    </location>
</feature>
<feature type="region of interest" description="Disordered" evidence="1">
    <location>
        <begin position="647"/>
        <end position="673"/>
    </location>
</feature>
<dbReference type="AlphaFoldDB" id="A0A7R8W7I7"/>
<gene>
    <name evidence="2" type="ORF">CTOB1V02_LOCUS1980</name>
</gene>
<feature type="region of interest" description="Disordered" evidence="1">
    <location>
        <begin position="234"/>
        <end position="262"/>
    </location>
</feature>
<proteinExistence type="predicted"/>
<evidence type="ECO:0000256" key="1">
    <source>
        <dbReference type="SAM" id="MobiDB-lite"/>
    </source>
</evidence>
<feature type="compositionally biased region" description="Polar residues" evidence="1">
    <location>
        <begin position="899"/>
        <end position="909"/>
    </location>
</feature>
<feature type="compositionally biased region" description="Polar residues" evidence="1">
    <location>
        <begin position="94"/>
        <end position="105"/>
    </location>
</feature>